<dbReference type="PANTHER" id="PTHR10724:SF7">
    <property type="entry name" value="SMALL RIBOSOMAL SUBUNIT PROTEIN BS1C"/>
    <property type="match status" value="1"/>
</dbReference>
<protein>
    <submittedName>
        <fullName evidence="5">S1 RNA-binding domain-containing protein</fullName>
    </submittedName>
</protein>
<dbReference type="PROSITE" id="PS50126">
    <property type="entry name" value="S1"/>
    <property type="match status" value="2"/>
</dbReference>
<dbReference type="RefSeq" id="WP_349218746.1">
    <property type="nucleotide sequence ID" value="NZ_JBBMFD010000006.1"/>
</dbReference>
<keyword evidence="6" id="KW-1185">Reference proteome</keyword>
<dbReference type="InterPro" id="IPR012340">
    <property type="entry name" value="NA-bd_OB-fold"/>
</dbReference>
<dbReference type="InterPro" id="IPR050437">
    <property type="entry name" value="Ribos_protein_bS1-like"/>
</dbReference>
<comment type="caution">
    <text evidence="5">The sequence shown here is derived from an EMBL/GenBank/DDBJ whole genome shotgun (WGS) entry which is preliminary data.</text>
</comment>
<sequence length="310" mass="34457">MNTFKPEGYLLNSLENKSRTRSRAALADAIAEQHILEAKAVLCDSAHNLWVDLGCMRGMIPRLEGAIGIEEGNLRDIAIISRVGKPVCFVVTGFQSDEKGEYALLSRRAVQKECLADYITRLTPGDVIDARITHLEPFGAFADIGCGLPSLLPIDAISVSRISHPRDRFQTGMDIRAVVKNVEEGGRITLSHKELLGTWEENAALFEQGQTVAGTIRSVESYGIFVELSPNLAGLAEPRDDVYVGQQASVFIKSLIPDRMKVKLIIIDSFEACVLPEEPRYFFEGEHMDRWQYSPESCSRVIESVFEPQE</sequence>
<gene>
    <name evidence="5" type="ORF">WMO26_05520</name>
</gene>
<dbReference type="InterPro" id="IPR003029">
    <property type="entry name" value="S1_domain"/>
</dbReference>
<evidence type="ECO:0000313" key="6">
    <source>
        <dbReference type="Proteomes" id="UP001489509"/>
    </source>
</evidence>
<evidence type="ECO:0000259" key="4">
    <source>
        <dbReference type="PROSITE" id="PS50126"/>
    </source>
</evidence>
<comment type="similarity">
    <text evidence="1">Belongs to the bacterial ribosomal protein bS1 family.</text>
</comment>
<keyword evidence="2" id="KW-0689">Ribosomal protein</keyword>
<reference evidence="5 6" key="1">
    <citation type="submission" date="2024-03" db="EMBL/GenBank/DDBJ databases">
        <title>Human intestinal bacterial collection.</title>
        <authorList>
            <person name="Pauvert C."/>
            <person name="Hitch T.C.A."/>
            <person name="Clavel T."/>
        </authorList>
    </citation>
    <scope>NUCLEOTIDE SEQUENCE [LARGE SCALE GENOMIC DNA]</scope>
    <source>
        <strain evidence="5 6">CLA-JM-H44</strain>
    </source>
</reference>
<keyword evidence="3" id="KW-0687">Ribonucleoprotein</keyword>
<dbReference type="PANTHER" id="PTHR10724">
    <property type="entry name" value="30S RIBOSOMAL PROTEIN S1"/>
    <property type="match status" value="1"/>
</dbReference>
<feature type="domain" description="S1 motif" evidence="4">
    <location>
        <begin position="209"/>
        <end position="235"/>
    </location>
</feature>
<evidence type="ECO:0000256" key="3">
    <source>
        <dbReference type="ARBA" id="ARBA00023274"/>
    </source>
</evidence>
<dbReference type="Proteomes" id="UP001489509">
    <property type="component" value="Unassembled WGS sequence"/>
</dbReference>
<name>A0ABV1DZ29_9FIRM</name>
<organism evidence="5 6">
    <name type="scientific">Solibaculum intestinale</name>
    <dbReference type="NCBI Taxonomy" id="3133165"/>
    <lineage>
        <taxon>Bacteria</taxon>
        <taxon>Bacillati</taxon>
        <taxon>Bacillota</taxon>
        <taxon>Clostridia</taxon>
        <taxon>Eubacteriales</taxon>
        <taxon>Oscillospiraceae</taxon>
        <taxon>Solibaculum</taxon>
    </lineage>
</organism>
<evidence type="ECO:0000313" key="5">
    <source>
        <dbReference type="EMBL" id="MEQ2440284.1"/>
    </source>
</evidence>
<dbReference type="Gene3D" id="2.40.50.140">
    <property type="entry name" value="Nucleic acid-binding proteins"/>
    <property type="match status" value="2"/>
</dbReference>
<accession>A0ABV1DZ29</accession>
<feature type="domain" description="S1 motif" evidence="4">
    <location>
        <begin position="125"/>
        <end position="193"/>
    </location>
</feature>
<dbReference type="EMBL" id="JBBMFD010000006">
    <property type="protein sequence ID" value="MEQ2440284.1"/>
    <property type="molecule type" value="Genomic_DNA"/>
</dbReference>
<dbReference type="Pfam" id="PF00575">
    <property type="entry name" value="S1"/>
    <property type="match status" value="1"/>
</dbReference>
<proteinExistence type="inferred from homology"/>
<dbReference type="SMART" id="SM00316">
    <property type="entry name" value="S1"/>
    <property type="match status" value="3"/>
</dbReference>
<dbReference type="SUPFAM" id="SSF50249">
    <property type="entry name" value="Nucleic acid-binding proteins"/>
    <property type="match status" value="2"/>
</dbReference>
<evidence type="ECO:0000256" key="1">
    <source>
        <dbReference type="ARBA" id="ARBA00006767"/>
    </source>
</evidence>
<evidence type="ECO:0000256" key="2">
    <source>
        <dbReference type="ARBA" id="ARBA00022980"/>
    </source>
</evidence>